<dbReference type="InterPro" id="IPR036396">
    <property type="entry name" value="Cyt_P450_sf"/>
</dbReference>
<keyword evidence="10" id="KW-1185">Reference proteome</keyword>
<comment type="similarity">
    <text evidence="1 7">Belongs to the cytochrome P450 family.</text>
</comment>
<dbReference type="CDD" id="cd11055">
    <property type="entry name" value="CYP3A-like"/>
    <property type="match status" value="1"/>
</dbReference>
<dbReference type="PROSITE" id="PS00086">
    <property type="entry name" value="CYTOCHROME_P450"/>
    <property type="match status" value="1"/>
</dbReference>
<keyword evidence="7" id="KW-0503">Monooxygenase</keyword>
<proteinExistence type="inferred from homology"/>
<dbReference type="InterPro" id="IPR050705">
    <property type="entry name" value="Cytochrome_P450_3A"/>
</dbReference>
<dbReference type="EMBL" id="CP111026">
    <property type="protein sequence ID" value="WAR27295.1"/>
    <property type="molecule type" value="Genomic_DNA"/>
</dbReference>
<reference evidence="9" key="1">
    <citation type="submission" date="2022-11" db="EMBL/GenBank/DDBJ databases">
        <title>Centuries of genome instability and evolution in soft-shell clam transmissible cancer (bioRxiv).</title>
        <authorList>
            <person name="Hart S.F.M."/>
            <person name="Yonemitsu M.A."/>
            <person name="Giersch R.M."/>
            <person name="Beal B.F."/>
            <person name="Arriagada G."/>
            <person name="Davis B.W."/>
            <person name="Ostrander E.A."/>
            <person name="Goff S.P."/>
            <person name="Metzger M.J."/>
        </authorList>
    </citation>
    <scope>NUCLEOTIDE SEQUENCE</scope>
    <source>
        <strain evidence="9">MELC-2E11</strain>
        <tissue evidence="9">Siphon/mantle</tissue>
    </source>
</reference>
<dbReference type="InterPro" id="IPR002401">
    <property type="entry name" value="Cyt_P450_E_grp-I"/>
</dbReference>
<dbReference type="InterPro" id="IPR001128">
    <property type="entry name" value="Cyt_P450"/>
</dbReference>
<evidence type="ECO:0000256" key="8">
    <source>
        <dbReference type="SAM" id="Phobius"/>
    </source>
</evidence>
<organism evidence="9 10">
    <name type="scientific">Mya arenaria</name>
    <name type="common">Soft-shell clam</name>
    <dbReference type="NCBI Taxonomy" id="6604"/>
    <lineage>
        <taxon>Eukaryota</taxon>
        <taxon>Metazoa</taxon>
        <taxon>Spiralia</taxon>
        <taxon>Lophotrochozoa</taxon>
        <taxon>Mollusca</taxon>
        <taxon>Bivalvia</taxon>
        <taxon>Autobranchia</taxon>
        <taxon>Heteroconchia</taxon>
        <taxon>Euheterodonta</taxon>
        <taxon>Imparidentia</taxon>
        <taxon>Neoheterodontei</taxon>
        <taxon>Myida</taxon>
        <taxon>Myoidea</taxon>
        <taxon>Myidae</taxon>
        <taxon>Mya</taxon>
    </lineage>
</organism>
<gene>
    <name evidence="9" type="ORF">MAR_012999</name>
</gene>
<evidence type="ECO:0000256" key="2">
    <source>
        <dbReference type="ARBA" id="ARBA00022617"/>
    </source>
</evidence>
<name>A0ABY7FYL3_MYAAR</name>
<dbReference type="PRINTS" id="PR00385">
    <property type="entry name" value="P450"/>
</dbReference>
<evidence type="ECO:0000256" key="6">
    <source>
        <dbReference type="ARBA" id="ARBA00043906"/>
    </source>
</evidence>
<evidence type="ECO:0000256" key="3">
    <source>
        <dbReference type="ARBA" id="ARBA00022723"/>
    </source>
</evidence>
<keyword evidence="4 7" id="KW-0560">Oxidoreductase</keyword>
<sequence length="515" mass="59136">MEIFAFNTVWNIIKTLLILFLFSILYDWVQMLIWKHKYKIKGPFPVPVFGNLLTYIMAPGADHQRKRIEKYGDVFGGPSGSMKALNVANIELLKKIMIKDHVEFQNRYVFPGAFDPPPADKTLLTMEDEVWKRVRSIITPSFSAGKLKQMTKQMNSCAELLVAGLLEKADSRAVIDPRVHFGCYTMDVIASNAFGIVTNAFKNPDDPFIWHAKKIFSTPVFNPILLCMLLFPRIMIPITNLFKYSAYYPQDSMDFFRDVSAKIIEQRKQDNDTSRVDLLQLMLNAELQDDENESKTTKRLSVEELTGQMFIVIVAGYETTASLLQYVAYVLATNPDVQDKLIAEIDNCISEDVSELKYDVIQDMPYLDQVINETLRMYPPLAAMNRATSHHKDVLLDGYWFPANTLIQYSIYMIHHDPQLYPEPDKFIPERFLPEEKAKRDPFTFIPFGHGPRNCIGMRLAVLELKIALVATLRKVKFFQVPETEVPLEVITHEAFLRPVRPVKVGVEKRSSSQD</sequence>
<feature type="transmembrane region" description="Helical" evidence="8">
    <location>
        <begin position="12"/>
        <end position="29"/>
    </location>
</feature>
<dbReference type="PANTHER" id="PTHR24302:SF15">
    <property type="entry name" value="FATTY-ACID PEROXYGENASE"/>
    <property type="match status" value="1"/>
</dbReference>
<evidence type="ECO:0000313" key="10">
    <source>
        <dbReference type="Proteomes" id="UP001164746"/>
    </source>
</evidence>
<dbReference type="InterPro" id="IPR017972">
    <property type="entry name" value="Cyt_P450_CS"/>
</dbReference>
<evidence type="ECO:0000256" key="4">
    <source>
        <dbReference type="ARBA" id="ARBA00023002"/>
    </source>
</evidence>
<evidence type="ECO:0000256" key="7">
    <source>
        <dbReference type="RuleBase" id="RU000461"/>
    </source>
</evidence>
<dbReference type="Gene3D" id="1.10.630.10">
    <property type="entry name" value="Cytochrome P450"/>
    <property type="match status" value="1"/>
</dbReference>
<keyword evidence="8" id="KW-1133">Transmembrane helix</keyword>
<keyword evidence="8" id="KW-0472">Membrane</keyword>
<keyword evidence="3 7" id="KW-0479">Metal-binding</keyword>
<comment type="function">
    <text evidence="6">Cytochromes P450 are a group of heme-thiolate monooxygenases. They oxidize a variety of structurally unrelated compounds, including steroids, fatty acids, and xenobiotics.</text>
</comment>
<protein>
    <submittedName>
        <fullName evidence="9">CP3AT-like protein</fullName>
    </submittedName>
</protein>
<evidence type="ECO:0000256" key="1">
    <source>
        <dbReference type="ARBA" id="ARBA00010617"/>
    </source>
</evidence>
<keyword evidence="8" id="KW-0812">Transmembrane</keyword>
<dbReference type="PRINTS" id="PR00463">
    <property type="entry name" value="EP450I"/>
</dbReference>
<dbReference type="SUPFAM" id="SSF48264">
    <property type="entry name" value="Cytochrome P450"/>
    <property type="match status" value="1"/>
</dbReference>
<dbReference type="Pfam" id="PF00067">
    <property type="entry name" value="p450"/>
    <property type="match status" value="1"/>
</dbReference>
<accession>A0ABY7FYL3</accession>
<evidence type="ECO:0000256" key="5">
    <source>
        <dbReference type="ARBA" id="ARBA00023004"/>
    </source>
</evidence>
<dbReference type="PANTHER" id="PTHR24302">
    <property type="entry name" value="CYTOCHROME P450 FAMILY 3"/>
    <property type="match status" value="1"/>
</dbReference>
<evidence type="ECO:0000313" key="9">
    <source>
        <dbReference type="EMBL" id="WAR27295.1"/>
    </source>
</evidence>
<keyword evidence="2 7" id="KW-0349">Heme</keyword>
<keyword evidence="5 7" id="KW-0408">Iron</keyword>
<dbReference type="Proteomes" id="UP001164746">
    <property type="component" value="Chromosome 15"/>
</dbReference>